<comment type="caution">
    <text evidence="7">The sequence shown here is derived from an EMBL/GenBank/DDBJ whole genome shotgun (WGS) entry which is preliminary data.</text>
</comment>
<evidence type="ECO:0000256" key="3">
    <source>
        <dbReference type="ARBA" id="ARBA00018569"/>
    </source>
</evidence>
<evidence type="ECO:0000256" key="4">
    <source>
        <dbReference type="ARBA" id="ARBA00031367"/>
    </source>
</evidence>
<protein>
    <recommendedName>
        <fullName evidence="3">UDP-glucose 4-epimerase</fullName>
    </recommendedName>
    <alternativeName>
        <fullName evidence="5">Galactowaldenase</fullName>
    </alternativeName>
    <alternativeName>
        <fullName evidence="4">UDP-galactose 4-epimerase</fullName>
    </alternativeName>
</protein>
<evidence type="ECO:0000313" key="7">
    <source>
        <dbReference type="EMBL" id="OGG43416.1"/>
    </source>
</evidence>
<dbReference type="InterPro" id="IPR036291">
    <property type="entry name" value="NAD(P)-bd_dom_sf"/>
</dbReference>
<dbReference type="Pfam" id="PF01370">
    <property type="entry name" value="Epimerase"/>
    <property type="match status" value="1"/>
</dbReference>
<sequence>MKIFISGGCGFIGSHLVERLAGRHEVTVYDDLSSGRKAFIAPLLRAGRVKLIRGDILDTRRLYRVMKGHDLVFHLAANPDIRYGIERTDTDLRLGTLATYCILEGMRRNGIPRIAFASSSVVYGEPEQLPTPEDYGPLHPLSLYGASKLACEGLLTAFAHTFGMAAYIFRFANIVGGRTTHGVLHDFRQKLQKDPDALEVLGDGKQKKSYLLVDDCIDAMLYVVRRLRGRGKEGAFHVFNLGSGDQVSVAEIARLMVKAFGRPGAQIRYTGGRRGWRGDVPTMRLDVSRINRLGWKARLGSRGAVQEAIRRMKAEENK</sequence>
<evidence type="ECO:0000256" key="2">
    <source>
        <dbReference type="ARBA" id="ARBA00007637"/>
    </source>
</evidence>
<dbReference type="AlphaFoldDB" id="A0A1F6C2I9"/>
<name>A0A1F6C2I9_HANXR</name>
<evidence type="ECO:0000259" key="6">
    <source>
        <dbReference type="Pfam" id="PF01370"/>
    </source>
</evidence>
<comment type="pathway">
    <text evidence="1">Carbohydrate metabolism; galactose metabolism.</text>
</comment>
<dbReference type="Gene3D" id="3.40.50.720">
    <property type="entry name" value="NAD(P)-binding Rossmann-like Domain"/>
    <property type="match status" value="1"/>
</dbReference>
<dbReference type="InterPro" id="IPR001509">
    <property type="entry name" value="Epimerase_deHydtase"/>
</dbReference>
<gene>
    <name evidence="7" type="ORF">A3F84_22390</name>
</gene>
<evidence type="ECO:0000256" key="1">
    <source>
        <dbReference type="ARBA" id="ARBA00004947"/>
    </source>
</evidence>
<evidence type="ECO:0000313" key="8">
    <source>
        <dbReference type="Proteomes" id="UP000178606"/>
    </source>
</evidence>
<accession>A0A1F6C2I9</accession>
<dbReference type="Proteomes" id="UP000178606">
    <property type="component" value="Unassembled WGS sequence"/>
</dbReference>
<evidence type="ECO:0000256" key="5">
    <source>
        <dbReference type="ARBA" id="ARBA00033067"/>
    </source>
</evidence>
<reference evidence="7 8" key="1">
    <citation type="journal article" date="2016" name="Nat. Commun.">
        <title>Thousands of microbial genomes shed light on interconnected biogeochemical processes in an aquifer system.</title>
        <authorList>
            <person name="Anantharaman K."/>
            <person name="Brown C.T."/>
            <person name="Hug L.A."/>
            <person name="Sharon I."/>
            <person name="Castelle C.J."/>
            <person name="Probst A.J."/>
            <person name="Thomas B.C."/>
            <person name="Singh A."/>
            <person name="Wilkins M.J."/>
            <person name="Karaoz U."/>
            <person name="Brodie E.L."/>
            <person name="Williams K.H."/>
            <person name="Hubbard S.S."/>
            <person name="Banfield J.F."/>
        </authorList>
    </citation>
    <scope>NUCLEOTIDE SEQUENCE [LARGE SCALE GENOMIC DNA]</scope>
    <source>
        <strain evidence="8">RIFCSPLOWO2_12_FULL_64_10</strain>
    </source>
</reference>
<dbReference type="Gene3D" id="3.90.25.10">
    <property type="entry name" value="UDP-galactose 4-epimerase, domain 1"/>
    <property type="match status" value="1"/>
</dbReference>
<comment type="similarity">
    <text evidence="2">Belongs to the NAD(P)-dependent epimerase/dehydratase family.</text>
</comment>
<dbReference type="EMBL" id="MFKF01000436">
    <property type="protein sequence ID" value="OGG43416.1"/>
    <property type="molecule type" value="Genomic_DNA"/>
</dbReference>
<feature type="domain" description="NAD-dependent epimerase/dehydratase" evidence="6">
    <location>
        <begin position="3"/>
        <end position="240"/>
    </location>
</feature>
<dbReference type="PANTHER" id="PTHR43725:SF53">
    <property type="entry name" value="UDP-ARABINOSE 4-EPIMERASE 1"/>
    <property type="match status" value="1"/>
</dbReference>
<dbReference type="PANTHER" id="PTHR43725">
    <property type="entry name" value="UDP-GLUCOSE 4-EPIMERASE"/>
    <property type="match status" value="1"/>
</dbReference>
<proteinExistence type="inferred from homology"/>
<dbReference type="SUPFAM" id="SSF51735">
    <property type="entry name" value="NAD(P)-binding Rossmann-fold domains"/>
    <property type="match status" value="1"/>
</dbReference>
<organism evidence="7 8">
    <name type="scientific">Handelsmanbacteria sp. (strain RIFCSPLOWO2_12_FULL_64_10)</name>
    <dbReference type="NCBI Taxonomy" id="1817868"/>
    <lineage>
        <taxon>Bacteria</taxon>
        <taxon>Candidatus Handelsmaniibacteriota</taxon>
    </lineage>
</organism>